<gene>
    <name evidence="3" type="ORF">ATJ93_0969</name>
</gene>
<dbReference type="AlphaFoldDB" id="A0A3R7HZX7"/>
<protein>
    <submittedName>
        <fullName evidence="3">Uncharacterized protein</fullName>
    </submittedName>
</protein>
<evidence type="ECO:0000256" key="2">
    <source>
        <dbReference type="SAM" id="Phobius"/>
    </source>
</evidence>
<organism evidence="3 4">
    <name type="scientific">Halopiger aswanensis</name>
    <dbReference type="NCBI Taxonomy" id="148449"/>
    <lineage>
        <taxon>Archaea</taxon>
        <taxon>Methanobacteriati</taxon>
        <taxon>Methanobacteriota</taxon>
        <taxon>Stenosarchaea group</taxon>
        <taxon>Halobacteria</taxon>
        <taxon>Halobacteriales</taxon>
        <taxon>Natrialbaceae</taxon>
        <taxon>Halopiger</taxon>
    </lineage>
</organism>
<dbReference type="Proteomes" id="UP000283805">
    <property type="component" value="Unassembled WGS sequence"/>
</dbReference>
<comment type="caution">
    <text evidence="3">The sequence shown here is derived from an EMBL/GenBank/DDBJ whole genome shotgun (WGS) entry which is preliminary data.</text>
</comment>
<keyword evidence="2" id="KW-0812">Transmembrane</keyword>
<sequence>MNVLSIVSIGSIASTAIPLQSSTTVGITAAIIFALAVFVGVMVYLAFGPHNTILQDDETPISHNRSAAGDPGSGHESDAEGVQGQPDEPTASAGAGESGAGGESDSPSST</sequence>
<keyword evidence="2" id="KW-0472">Membrane</keyword>
<keyword evidence="2" id="KW-1133">Transmembrane helix</keyword>
<feature type="region of interest" description="Disordered" evidence="1">
    <location>
        <begin position="54"/>
        <end position="110"/>
    </location>
</feature>
<evidence type="ECO:0000313" key="4">
    <source>
        <dbReference type="Proteomes" id="UP000283805"/>
    </source>
</evidence>
<evidence type="ECO:0000256" key="1">
    <source>
        <dbReference type="SAM" id="MobiDB-lite"/>
    </source>
</evidence>
<dbReference type="EMBL" id="RAPO01000001">
    <property type="protein sequence ID" value="RKD97971.1"/>
    <property type="molecule type" value="Genomic_DNA"/>
</dbReference>
<reference evidence="3 4" key="1">
    <citation type="submission" date="2018-09" db="EMBL/GenBank/DDBJ databases">
        <title>Genomic Encyclopedia of Archaeal and Bacterial Type Strains, Phase II (KMG-II): from individual species to whole genera.</title>
        <authorList>
            <person name="Goeker M."/>
        </authorList>
    </citation>
    <scope>NUCLEOTIDE SEQUENCE [LARGE SCALE GENOMIC DNA]</scope>
    <source>
        <strain evidence="3 4">DSM 13151</strain>
    </source>
</reference>
<accession>A0A3R7HZX7</accession>
<keyword evidence="4" id="KW-1185">Reference proteome</keyword>
<evidence type="ECO:0000313" key="3">
    <source>
        <dbReference type="EMBL" id="RKD97971.1"/>
    </source>
</evidence>
<proteinExistence type="predicted"/>
<name>A0A3R7HZX7_9EURY</name>
<feature type="transmembrane region" description="Helical" evidence="2">
    <location>
        <begin position="25"/>
        <end position="47"/>
    </location>
</feature>